<reference evidence="3 4" key="1">
    <citation type="submission" date="2019-10" db="EMBL/GenBank/DDBJ databases">
        <authorList>
            <person name="Palmer J.M."/>
        </authorList>
    </citation>
    <scope>NUCLEOTIDE SEQUENCE [LARGE SCALE GENOMIC DNA]</scope>
    <source>
        <strain evidence="3 4">TWF696</strain>
    </source>
</reference>
<keyword evidence="4" id="KW-1185">Reference proteome</keyword>
<name>A0AAV9V7H9_9PEZI</name>
<keyword evidence="2" id="KW-0472">Membrane</keyword>
<sequence>MAPQIMTTAPQSEKVDSKLLPRSHAFDDLFSAGEPSDDLPDGTGELYSEDSVSNLPQPTPIETGPTSTIIIDITLTSTIPRPILTTYLPIPETTITISSSFRPTLTTYFPYLAPPKNSPPLTVYTIDKTTTLTDADHDETFYYTKTITNDYRVLHIRDDTTSSGSRRRTSFRTTITVVEPKTTLNVVRTKSTSTDWDNFLARRTVQPGTDEDTYTVPTATSVATWSSPEISLVPRAATHTLYPREWSIVTTRTLIGVFFLGFVIGTVFGVFLPRMFNAVREWIRNRRT</sequence>
<dbReference type="EMBL" id="JAVHNQ010000003">
    <property type="protein sequence ID" value="KAK6353536.1"/>
    <property type="molecule type" value="Genomic_DNA"/>
</dbReference>
<keyword evidence="2" id="KW-0812">Transmembrane</keyword>
<evidence type="ECO:0000256" key="2">
    <source>
        <dbReference type="SAM" id="Phobius"/>
    </source>
</evidence>
<dbReference type="Proteomes" id="UP001375240">
    <property type="component" value="Unassembled WGS sequence"/>
</dbReference>
<comment type="caution">
    <text evidence="3">The sequence shown here is derived from an EMBL/GenBank/DDBJ whole genome shotgun (WGS) entry which is preliminary data.</text>
</comment>
<dbReference type="AlphaFoldDB" id="A0AAV9V7H9"/>
<evidence type="ECO:0000313" key="3">
    <source>
        <dbReference type="EMBL" id="KAK6353536.1"/>
    </source>
</evidence>
<gene>
    <name evidence="3" type="ORF">TWF696_005499</name>
</gene>
<protein>
    <submittedName>
        <fullName evidence="3">Uncharacterized protein</fullName>
    </submittedName>
</protein>
<evidence type="ECO:0000256" key="1">
    <source>
        <dbReference type="SAM" id="MobiDB-lite"/>
    </source>
</evidence>
<accession>A0AAV9V7H9</accession>
<keyword evidence="2" id="KW-1133">Transmembrane helix</keyword>
<proteinExistence type="predicted"/>
<organism evidence="3 4">
    <name type="scientific">Orbilia brochopaga</name>
    <dbReference type="NCBI Taxonomy" id="3140254"/>
    <lineage>
        <taxon>Eukaryota</taxon>
        <taxon>Fungi</taxon>
        <taxon>Dikarya</taxon>
        <taxon>Ascomycota</taxon>
        <taxon>Pezizomycotina</taxon>
        <taxon>Orbiliomycetes</taxon>
        <taxon>Orbiliales</taxon>
        <taxon>Orbiliaceae</taxon>
        <taxon>Orbilia</taxon>
    </lineage>
</organism>
<feature type="region of interest" description="Disordered" evidence="1">
    <location>
        <begin position="26"/>
        <end position="63"/>
    </location>
</feature>
<feature type="transmembrane region" description="Helical" evidence="2">
    <location>
        <begin position="254"/>
        <end position="276"/>
    </location>
</feature>
<evidence type="ECO:0000313" key="4">
    <source>
        <dbReference type="Proteomes" id="UP001375240"/>
    </source>
</evidence>